<keyword evidence="3" id="KW-1185">Reference proteome</keyword>
<feature type="region of interest" description="Disordered" evidence="1">
    <location>
        <begin position="333"/>
        <end position="385"/>
    </location>
</feature>
<feature type="compositionally biased region" description="Acidic residues" evidence="1">
    <location>
        <begin position="338"/>
        <end position="347"/>
    </location>
</feature>
<proteinExistence type="predicted"/>
<accession>A0A9P6WM00</accession>
<dbReference type="Proteomes" id="UP000697127">
    <property type="component" value="Unassembled WGS sequence"/>
</dbReference>
<evidence type="ECO:0000313" key="2">
    <source>
        <dbReference type="EMBL" id="KAG0689472.1"/>
    </source>
</evidence>
<evidence type="ECO:0000313" key="3">
    <source>
        <dbReference type="Proteomes" id="UP000697127"/>
    </source>
</evidence>
<dbReference type="OrthoDB" id="10686913at2759"/>
<comment type="caution">
    <text evidence="2">The sequence shown here is derived from an EMBL/GenBank/DDBJ whole genome shotgun (WGS) entry which is preliminary data.</text>
</comment>
<sequence>MNVNIKRESEDLLDPQDTSAANSEAKIIFQCLKDKSQFILSLVSTYLKEQQLVYTTGKNIITYFADVERGISSSMVDPFFQKMASKILLVDNIDQLSPTGLSVGYMDFKHNNEYVTDELLIRDMTAFVNIILIAILSELNFSGLRSSISLSAYDDTELVNNIYKQLGIRYGTRISSLPLPIVIFIVKKIFNSRLTNDIRLELSDPEKIIYGNDVLLQWKNVETIGSEIDMISSLKGHVNSWKNLNTCRLDLIGVLSWSRLMQHRLSDINRQDFMSAIILEVNKCVENFTDFNMDIIKDLYLRFLSRNDTVLLPETREFTKPFKDLIGGSVNKKRSLSEEDEDEEENQEEKRSVKRQMQKPSQDLNSTNIETIDSEPEKLITPSGQDLVDLPDLSIEKIKEVTENPIATKTTTINEKKNEPNFEAIDNAIPKRDTDELVISNAASEATKAQKAAAERITFTAVAGTQKAMSHNSNVLSSNLRVMDSIDDKLVNGRRQTDLNKNYINNNSNHSHKSSSISNNNGNIRNRQLSPRQVSSQTRKSHTHTVDTYIPGKDEPIRQSESRRVRIIEPSRTLREAAIYSSSGSSGPSGSSSSIPLPLSSPSSYGHDYNTEYRFLPRGPGRAYAKPESFNMHPRFHWCSFCGMTHIRPSEHIFSHKGEFIGNERVAMIAIKVDQQLRDEGYTSD</sequence>
<feature type="compositionally biased region" description="Polar residues" evidence="1">
    <location>
        <begin position="528"/>
        <end position="538"/>
    </location>
</feature>
<feature type="compositionally biased region" description="Low complexity" evidence="1">
    <location>
        <begin position="579"/>
        <end position="603"/>
    </location>
</feature>
<feature type="region of interest" description="Disordered" evidence="1">
    <location>
        <begin position="493"/>
        <end position="603"/>
    </location>
</feature>
<name>A0A9P6WM00_9ASCO</name>
<feature type="compositionally biased region" description="Polar residues" evidence="1">
    <location>
        <begin position="358"/>
        <end position="371"/>
    </location>
</feature>
<organism evidence="2 3">
    <name type="scientific">Pichia californica</name>
    <dbReference type="NCBI Taxonomy" id="460514"/>
    <lineage>
        <taxon>Eukaryota</taxon>
        <taxon>Fungi</taxon>
        <taxon>Dikarya</taxon>
        <taxon>Ascomycota</taxon>
        <taxon>Saccharomycotina</taxon>
        <taxon>Pichiomycetes</taxon>
        <taxon>Pichiales</taxon>
        <taxon>Pichiaceae</taxon>
        <taxon>Pichia</taxon>
    </lineage>
</organism>
<feature type="compositionally biased region" description="Basic and acidic residues" evidence="1">
    <location>
        <begin position="552"/>
        <end position="575"/>
    </location>
</feature>
<protein>
    <submittedName>
        <fullName evidence="2">Uncharacterized protein</fullName>
    </submittedName>
</protein>
<evidence type="ECO:0000256" key="1">
    <source>
        <dbReference type="SAM" id="MobiDB-lite"/>
    </source>
</evidence>
<reference evidence="2" key="1">
    <citation type="submission" date="2020-11" db="EMBL/GenBank/DDBJ databases">
        <title>Kefir isolates.</title>
        <authorList>
            <person name="Marcisauskas S."/>
            <person name="Kim Y."/>
            <person name="Blasche S."/>
        </authorList>
    </citation>
    <scope>NUCLEOTIDE SEQUENCE</scope>
    <source>
        <strain evidence="2">Olga-1</strain>
    </source>
</reference>
<gene>
    <name evidence="2" type="ORF">C6P40_004970</name>
</gene>
<dbReference type="AlphaFoldDB" id="A0A9P6WM00"/>
<dbReference type="EMBL" id="PUHW01000078">
    <property type="protein sequence ID" value="KAG0689472.1"/>
    <property type="molecule type" value="Genomic_DNA"/>
</dbReference>
<feature type="compositionally biased region" description="Low complexity" evidence="1">
    <location>
        <begin position="500"/>
        <end position="527"/>
    </location>
</feature>